<keyword evidence="9" id="KW-1185">Reference proteome</keyword>
<dbReference type="OrthoDB" id="871140at2"/>
<comment type="function">
    <text evidence="7">Catalyzes the transfer of the diacylglyceryl group from phosphatidylglycerol to the sulfhydryl group of the N-terminal cysteine of a prolipoprotein, the first step in the formation of mature lipoproteins.</text>
</comment>
<comment type="caution">
    <text evidence="7">Lacks conserved residue(s) required for the propagation of feature annotation.</text>
</comment>
<dbReference type="Pfam" id="PF01790">
    <property type="entry name" value="LGT"/>
    <property type="match status" value="1"/>
</dbReference>
<dbReference type="HAMAP" id="MF_01147">
    <property type="entry name" value="Lgt"/>
    <property type="match status" value="1"/>
</dbReference>
<keyword evidence="2 7" id="KW-1003">Cell membrane</keyword>
<evidence type="ECO:0000313" key="9">
    <source>
        <dbReference type="Proteomes" id="UP000196368"/>
    </source>
</evidence>
<dbReference type="Proteomes" id="UP000196368">
    <property type="component" value="Unassembled WGS sequence"/>
</dbReference>
<feature type="binding site" evidence="7">
    <location>
        <position position="134"/>
    </location>
    <ligand>
        <name>a 1,2-diacyl-sn-glycero-3-phospho-(1'-sn-glycerol)</name>
        <dbReference type="ChEBI" id="CHEBI:64716"/>
    </ligand>
</feature>
<dbReference type="RefSeq" id="WP_087288902.1">
    <property type="nucleotide sequence ID" value="NZ_NFJD01000004.1"/>
</dbReference>
<reference evidence="9" key="1">
    <citation type="submission" date="2017-04" db="EMBL/GenBank/DDBJ databases">
        <title>Function of individual gut microbiota members based on whole genome sequencing of pure cultures obtained from chicken caecum.</title>
        <authorList>
            <person name="Medvecky M."/>
            <person name="Cejkova D."/>
            <person name="Polansky O."/>
            <person name="Karasova D."/>
            <person name="Kubasova T."/>
            <person name="Cizek A."/>
            <person name="Rychlik I."/>
        </authorList>
    </citation>
    <scope>NUCLEOTIDE SEQUENCE [LARGE SCALE GENOMIC DNA]</scope>
    <source>
        <strain evidence="9">An273</strain>
    </source>
</reference>
<comment type="similarity">
    <text evidence="1 7">Belongs to the Lgt family.</text>
</comment>
<dbReference type="PANTHER" id="PTHR30589:SF0">
    <property type="entry name" value="PHOSPHATIDYLGLYCEROL--PROLIPOPROTEIN DIACYLGLYCERYL TRANSFERASE"/>
    <property type="match status" value="1"/>
</dbReference>
<feature type="transmembrane region" description="Helical" evidence="7">
    <location>
        <begin position="87"/>
        <end position="108"/>
    </location>
</feature>
<evidence type="ECO:0000313" key="8">
    <source>
        <dbReference type="EMBL" id="OUO56132.1"/>
    </source>
</evidence>
<evidence type="ECO:0000256" key="6">
    <source>
        <dbReference type="ARBA" id="ARBA00023136"/>
    </source>
</evidence>
<evidence type="ECO:0000256" key="7">
    <source>
        <dbReference type="HAMAP-Rule" id="MF_01147"/>
    </source>
</evidence>
<evidence type="ECO:0000256" key="1">
    <source>
        <dbReference type="ARBA" id="ARBA00007150"/>
    </source>
</evidence>
<feature type="transmembrane region" description="Helical" evidence="7">
    <location>
        <begin position="230"/>
        <end position="252"/>
    </location>
</feature>
<comment type="caution">
    <text evidence="8">The sequence shown here is derived from an EMBL/GenBank/DDBJ whole genome shotgun (WGS) entry which is preliminary data.</text>
</comment>
<keyword evidence="6 7" id="KW-0472">Membrane</keyword>
<keyword evidence="8" id="KW-0449">Lipoprotein</keyword>
<comment type="catalytic activity">
    <reaction evidence="7">
        <text>L-cysteinyl-[prolipoprotein] + a 1,2-diacyl-sn-glycero-3-phospho-(1'-sn-glycerol) = an S-1,2-diacyl-sn-glyceryl-L-cysteinyl-[prolipoprotein] + sn-glycerol 1-phosphate + H(+)</text>
        <dbReference type="Rhea" id="RHEA:56712"/>
        <dbReference type="Rhea" id="RHEA-COMP:14679"/>
        <dbReference type="Rhea" id="RHEA-COMP:14680"/>
        <dbReference type="ChEBI" id="CHEBI:15378"/>
        <dbReference type="ChEBI" id="CHEBI:29950"/>
        <dbReference type="ChEBI" id="CHEBI:57685"/>
        <dbReference type="ChEBI" id="CHEBI:64716"/>
        <dbReference type="ChEBI" id="CHEBI:140658"/>
        <dbReference type="EC" id="2.5.1.145"/>
    </reaction>
</comment>
<dbReference type="NCBIfam" id="TIGR00544">
    <property type="entry name" value="lgt"/>
    <property type="match status" value="1"/>
</dbReference>
<dbReference type="AlphaFoldDB" id="A0A1Y4DC30"/>
<dbReference type="InterPro" id="IPR001640">
    <property type="entry name" value="Lgt"/>
</dbReference>
<comment type="pathway">
    <text evidence="7">Protein modification; lipoprotein biosynthesis (diacylglyceryl transfer).</text>
</comment>
<sequence>MHPVLFHIGSFELASYGLMTALGYAAAALYLLPKLKKTGIDKDTFWNLIFIAFIGALAGSKLLYIVVSWPELGNTLAEKITNIVRDFRYGFVFFGGMIVSVGALVWYIKKKKLPLLKTADFLIVGLPLGHAFGRIGCFLAGCCYGRPTGMPWGVTFTDPHSLVAPELLGVHLHPTQLYEAAGNLILFFLLHRASQKQHPAGSILIEYVLGYSVMRFIIEFFRGDFRGEYILGLSPSQAIALAAAAGAFILWYRVRKVQRNG</sequence>
<feature type="transmembrane region" description="Helical" evidence="7">
    <location>
        <begin position="44"/>
        <end position="67"/>
    </location>
</feature>
<evidence type="ECO:0000256" key="4">
    <source>
        <dbReference type="ARBA" id="ARBA00022692"/>
    </source>
</evidence>
<dbReference type="UniPathway" id="UPA00664"/>
<keyword evidence="3 7" id="KW-0808">Transferase</keyword>
<dbReference type="GO" id="GO:0042158">
    <property type="term" value="P:lipoprotein biosynthetic process"/>
    <property type="evidence" value="ECO:0007669"/>
    <property type="project" value="UniProtKB-UniRule"/>
</dbReference>
<evidence type="ECO:0000256" key="3">
    <source>
        <dbReference type="ARBA" id="ARBA00022679"/>
    </source>
</evidence>
<keyword evidence="5 7" id="KW-1133">Transmembrane helix</keyword>
<keyword evidence="4 7" id="KW-0812">Transmembrane</keyword>
<dbReference type="EMBL" id="NFJD01000004">
    <property type="protein sequence ID" value="OUO56132.1"/>
    <property type="molecule type" value="Genomic_DNA"/>
</dbReference>
<evidence type="ECO:0000256" key="5">
    <source>
        <dbReference type="ARBA" id="ARBA00022989"/>
    </source>
</evidence>
<accession>A0A1Y4DC30</accession>
<protein>
    <recommendedName>
        <fullName evidence="7">Phosphatidylglycerol--prolipoprotein diacylglyceryl transferase</fullName>
        <ecNumber evidence="7">2.5.1.145</ecNumber>
    </recommendedName>
</protein>
<name>A0A1Y4DC30_9BACT</name>
<feature type="transmembrane region" description="Helical" evidence="7">
    <location>
        <begin position="13"/>
        <end position="32"/>
    </location>
</feature>
<dbReference type="EC" id="2.5.1.145" evidence="7"/>
<gene>
    <name evidence="7" type="primary">lgt</name>
    <name evidence="8" type="ORF">B5F75_05790</name>
</gene>
<dbReference type="GO" id="GO:0005886">
    <property type="term" value="C:plasma membrane"/>
    <property type="evidence" value="ECO:0007669"/>
    <property type="project" value="UniProtKB-SubCell"/>
</dbReference>
<proteinExistence type="inferred from homology"/>
<comment type="subcellular location">
    <subcellularLocation>
        <location evidence="7">Cell membrane</location>
        <topology evidence="7">Multi-pass membrane protein</topology>
    </subcellularLocation>
</comment>
<evidence type="ECO:0000256" key="2">
    <source>
        <dbReference type="ARBA" id="ARBA00022475"/>
    </source>
</evidence>
<dbReference type="GO" id="GO:0008961">
    <property type="term" value="F:phosphatidylglycerol-prolipoprotein diacylglyceryl transferase activity"/>
    <property type="evidence" value="ECO:0007669"/>
    <property type="project" value="UniProtKB-UniRule"/>
</dbReference>
<organism evidence="8 9">
    <name type="scientific">Candidatus Avelusimicrobium gallicola</name>
    <dbReference type="NCBI Taxonomy" id="2562704"/>
    <lineage>
        <taxon>Bacteria</taxon>
        <taxon>Pseudomonadati</taxon>
        <taxon>Elusimicrobiota</taxon>
        <taxon>Elusimicrobia</taxon>
        <taxon>Elusimicrobiales</taxon>
        <taxon>Elusimicrobiaceae</taxon>
        <taxon>Candidatus Avelusimicrobium</taxon>
    </lineage>
</organism>
<dbReference type="PANTHER" id="PTHR30589">
    <property type="entry name" value="PROLIPOPROTEIN DIACYLGLYCERYL TRANSFERASE"/>
    <property type="match status" value="1"/>
</dbReference>